<dbReference type="EMBL" id="AP014704">
    <property type="protein sequence ID" value="BAQ46050.1"/>
    <property type="molecule type" value="Genomic_DNA"/>
</dbReference>
<feature type="domain" description="Cyclic GMP-AMP synthase DncV-like nucleotidyltransferase" evidence="12">
    <location>
        <begin position="57"/>
        <end position="147"/>
    </location>
</feature>
<dbReference type="InterPro" id="IPR048445">
    <property type="entry name" value="DncV-like_NTFase"/>
</dbReference>
<name>A0A0C6FT16_9HYPH</name>
<evidence type="ECO:0000256" key="8">
    <source>
        <dbReference type="ARBA" id="ARBA00023118"/>
    </source>
</evidence>
<dbReference type="GO" id="GO:0009117">
    <property type="term" value="P:nucleotide metabolic process"/>
    <property type="evidence" value="ECO:0007669"/>
    <property type="project" value="UniProtKB-KW"/>
</dbReference>
<evidence type="ECO:0000256" key="4">
    <source>
        <dbReference type="ARBA" id="ARBA00022741"/>
    </source>
</evidence>
<dbReference type="OrthoDB" id="6402963at2"/>
<dbReference type="STRING" id="270351.Maq22A_c14325"/>
<keyword evidence="1" id="KW-0808">Transferase</keyword>
<dbReference type="PATRIC" id="fig|270351.10.peg.2762"/>
<accession>A0A0C6FT16</accession>
<dbReference type="InterPro" id="IPR048446">
    <property type="entry name" value="DncV_C"/>
</dbReference>
<reference evidence="15" key="2">
    <citation type="submission" date="2015-01" db="EMBL/GenBank/DDBJ databases">
        <title>Complete genome sequence of Methylobacterium aquaticum strain 22A.</title>
        <authorList>
            <person name="Tani A."/>
            <person name="Ogura Y."/>
            <person name="Hayashi T."/>
        </authorList>
    </citation>
    <scope>NUCLEOTIDE SEQUENCE [LARGE SCALE GENOMIC DNA]</scope>
    <source>
        <strain evidence="15">MA-22A</strain>
    </source>
</reference>
<evidence type="ECO:0000256" key="6">
    <source>
        <dbReference type="ARBA" id="ARBA00022842"/>
    </source>
</evidence>
<protein>
    <recommendedName>
        <fullName evidence="10">Cyclic GMP-AMP synthase</fullName>
    </recommendedName>
</protein>
<dbReference type="Proteomes" id="UP000061432">
    <property type="component" value="Chromosome"/>
</dbReference>
<dbReference type="AlphaFoldDB" id="A0A0C6FT16"/>
<evidence type="ECO:0000256" key="7">
    <source>
        <dbReference type="ARBA" id="ARBA00023080"/>
    </source>
</evidence>
<dbReference type="GO" id="GO:0051607">
    <property type="term" value="P:defense response to virus"/>
    <property type="evidence" value="ECO:0007669"/>
    <property type="project" value="UniProtKB-KW"/>
</dbReference>
<keyword evidence="4" id="KW-0547">Nucleotide-binding</keyword>
<keyword evidence="9" id="KW-0342">GTP-binding</keyword>
<dbReference type="GO" id="GO:0005525">
    <property type="term" value="F:GTP binding"/>
    <property type="evidence" value="ECO:0007669"/>
    <property type="project" value="UniProtKB-KW"/>
</dbReference>
<dbReference type="GO" id="GO:0046872">
    <property type="term" value="F:metal ion binding"/>
    <property type="evidence" value="ECO:0007669"/>
    <property type="project" value="UniProtKB-KW"/>
</dbReference>
<keyword evidence="3" id="KW-0479">Metal-binding</keyword>
<proteinExistence type="predicted"/>
<dbReference type="GO" id="GO:0140701">
    <property type="term" value="F:3',3'-cyclic GMP-AMP synthase activity"/>
    <property type="evidence" value="ECO:0007669"/>
    <property type="project" value="InterPro"/>
</dbReference>
<gene>
    <name evidence="14" type="ORF">Maq22A_c14325</name>
</gene>
<comment type="catalytic activity">
    <reaction evidence="11">
        <text>GTP + ATP = 3',3'-cGAMP + 2 diphosphate</text>
        <dbReference type="Rhea" id="RHEA:35647"/>
        <dbReference type="ChEBI" id="CHEBI:30616"/>
        <dbReference type="ChEBI" id="CHEBI:33019"/>
        <dbReference type="ChEBI" id="CHEBI:37565"/>
        <dbReference type="ChEBI" id="CHEBI:71501"/>
    </reaction>
    <physiologicalReaction direction="left-to-right" evidence="11">
        <dbReference type="Rhea" id="RHEA:35648"/>
    </physiologicalReaction>
</comment>
<dbReference type="RefSeq" id="WP_060847256.1">
    <property type="nucleotide sequence ID" value="NZ_AP014704.1"/>
</dbReference>
<evidence type="ECO:0000256" key="3">
    <source>
        <dbReference type="ARBA" id="ARBA00022723"/>
    </source>
</evidence>
<evidence type="ECO:0000259" key="13">
    <source>
        <dbReference type="Pfam" id="PF21713"/>
    </source>
</evidence>
<reference evidence="14 15" key="1">
    <citation type="journal article" date="2015" name="Genome Announc.">
        <title>Complete Genome Sequence of Methylobacterium aquaticum Strain 22A, Isolated from Racomitrium japonicum Moss.</title>
        <authorList>
            <person name="Tani A."/>
            <person name="Ogura Y."/>
            <person name="Hayashi T."/>
            <person name="Kimbara K."/>
        </authorList>
    </citation>
    <scope>NUCLEOTIDE SEQUENCE [LARGE SCALE GENOMIC DNA]</scope>
    <source>
        <strain evidence="14 15">MA-22A</strain>
    </source>
</reference>
<evidence type="ECO:0000256" key="11">
    <source>
        <dbReference type="ARBA" id="ARBA00048304"/>
    </source>
</evidence>
<keyword evidence="8" id="KW-0051">Antiviral defense</keyword>
<evidence type="ECO:0000259" key="12">
    <source>
        <dbReference type="Pfam" id="PF21654"/>
    </source>
</evidence>
<dbReference type="NCBIfam" id="NF041078">
    <property type="entry name" value="cGAS"/>
    <property type="match status" value="1"/>
</dbReference>
<evidence type="ECO:0000256" key="1">
    <source>
        <dbReference type="ARBA" id="ARBA00022679"/>
    </source>
</evidence>
<dbReference type="InterPro" id="IPR047805">
    <property type="entry name" value="GAMP_synthase"/>
</dbReference>
<evidence type="ECO:0000256" key="5">
    <source>
        <dbReference type="ARBA" id="ARBA00022840"/>
    </source>
</evidence>
<evidence type="ECO:0000256" key="10">
    <source>
        <dbReference type="ARBA" id="ARBA00044145"/>
    </source>
</evidence>
<evidence type="ECO:0000256" key="9">
    <source>
        <dbReference type="ARBA" id="ARBA00023134"/>
    </source>
</evidence>
<dbReference type="Pfam" id="PF21654">
    <property type="entry name" value="DncV-like_NTFase"/>
    <property type="match status" value="1"/>
</dbReference>
<keyword evidence="5" id="KW-0067">ATP-binding</keyword>
<evidence type="ECO:0000313" key="15">
    <source>
        <dbReference type="Proteomes" id="UP000061432"/>
    </source>
</evidence>
<feature type="domain" description="Cyclic GMP-AMP synthase C-terminal" evidence="13">
    <location>
        <begin position="213"/>
        <end position="340"/>
    </location>
</feature>
<dbReference type="Pfam" id="PF21713">
    <property type="entry name" value="DncV_C"/>
    <property type="match status" value="1"/>
</dbReference>
<dbReference type="GO" id="GO:0005524">
    <property type="term" value="F:ATP binding"/>
    <property type="evidence" value="ECO:0007669"/>
    <property type="project" value="UniProtKB-KW"/>
</dbReference>
<dbReference type="KEGG" id="maqu:Maq22A_c14325"/>
<keyword evidence="2" id="KW-0548">Nucleotidyltransferase</keyword>
<sequence length="374" mass="42410">MANVSKLLHTTTDPETFLANLTPEDDDLKAAKRKIRGHLRLSFAVASREEFDVEVQPRFFTQGSSSYRTLNDPAWPPGQQKDLDDGCYLPLSFVKGERPSKAAEQFFAFVDRVLGELAEDEGWALIQKPTCVRLVIADDAHVDIPLYAIPDQDFALLEARATQDHAMVQKRAPDRWDALPSDKVLLAHRVEGWKSSDPRKIHTWFLKAVDDFGERLRRDCRYLKAWRDHHHLDDDHLSSILLMACAWNAYKAIGKPFLPDREDQRLLRVVELLPAMLCKDMANPASQDENLNRMSPEERSRTVRAAESLRDRLKEAIEACDAKRRAVDLMRVAFGTRLPDRPDQVSVPVQAEATVAAQPKRYVPAPVVGRSQSG</sequence>
<organism evidence="14 15">
    <name type="scientific">Methylobacterium aquaticum</name>
    <dbReference type="NCBI Taxonomy" id="270351"/>
    <lineage>
        <taxon>Bacteria</taxon>
        <taxon>Pseudomonadati</taxon>
        <taxon>Pseudomonadota</taxon>
        <taxon>Alphaproteobacteria</taxon>
        <taxon>Hyphomicrobiales</taxon>
        <taxon>Methylobacteriaceae</taxon>
        <taxon>Methylobacterium</taxon>
    </lineage>
</organism>
<evidence type="ECO:0000313" key="14">
    <source>
        <dbReference type="EMBL" id="BAQ46050.1"/>
    </source>
</evidence>
<evidence type="ECO:0000256" key="2">
    <source>
        <dbReference type="ARBA" id="ARBA00022695"/>
    </source>
</evidence>
<keyword evidence="6" id="KW-0460">Magnesium</keyword>
<keyword evidence="7" id="KW-0546">Nucleotide metabolism</keyword>